<evidence type="ECO:0000313" key="4">
    <source>
        <dbReference type="Proteomes" id="UP000554482"/>
    </source>
</evidence>
<dbReference type="Pfam" id="PF20431">
    <property type="entry name" value="E_motif"/>
    <property type="match status" value="1"/>
</dbReference>
<dbReference type="Gene3D" id="1.25.40.10">
    <property type="entry name" value="Tetratricopeptide repeat domain"/>
    <property type="match status" value="4"/>
</dbReference>
<dbReference type="FunFam" id="1.25.40.10:FF:000090">
    <property type="entry name" value="Pentatricopeptide repeat-containing protein, chloroplastic"/>
    <property type="match status" value="1"/>
</dbReference>
<evidence type="ECO:0000256" key="2">
    <source>
        <dbReference type="PROSITE-ProRule" id="PRU00708"/>
    </source>
</evidence>
<dbReference type="GO" id="GO:0009451">
    <property type="term" value="P:RNA modification"/>
    <property type="evidence" value="ECO:0007669"/>
    <property type="project" value="InterPro"/>
</dbReference>
<name>A0A7J6VFE3_THATH</name>
<dbReference type="OrthoDB" id="185373at2759"/>
<feature type="repeat" description="PPR" evidence="2">
    <location>
        <begin position="454"/>
        <end position="489"/>
    </location>
</feature>
<dbReference type="Proteomes" id="UP000554482">
    <property type="component" value="Unassembled WGS sequence"/>
</dbReference>
<protein>
    <submittedName>
        <fullName evidence="3">Pentatricopeptide repeat-containing protein</fullName>
    </submittedName>
</protein>
<proteinExistence type="predicted"/>
<sequence>MGSITTLFNNYIEKGKWRELITLYKQTRKYGFQPNSFTFTSLLKFCSSLPLPLHQGKSLHADTMKSGFVESDSYVINGLITMYAQCDSLFDARKVFDEIPVPSLVNWNTIISSFFRDGKCDGAREIFDEMREIQDPNDITWSAMISGYTQNCRPGDALSVFKEMRGELNEMGSNVSTNSYTIASVFYACGQLRDIGIGEQVHGYTIKISVYIENDVFVGCALIDLYGRCCREELARLVFDSMIEKCVVVWSVLIATYVRNECPSHAIQTFREMVFAGAEPNHVTLSTLITACANLPNLIIGKELHGFITRRRDVRADVFVSTSLIDMYGKCGYMVYAQRILEKDKSSLDCIITPMWNATISGFVENNCFNEAWGVLRSMSKDKYTKPNPVTMAIVLPLCTRSSKLLYGKELHCYALKCGMDEEILVGNSLLDMYSKCGKFHMAENHFKTMSKKNRVSWTSMIDGYGIHGDAKGAIDAFQCMVKDKDMKPDHVTFVALISACSHAGLVEEGLKYYEAMSKEYEVVPTEENYGSVVDLLARAGHLDEAKNFIANMPIEPGANVWGALLGASKLHGNVKDAEHAVKKLYDLEPREGGFRKLLSSIYSDNGSLDKVAEVRNAMKKSGVTKRQGFSWLETNEGIYVFVVGNKSNNR</sequence>
<dbReference type="PANTHER" id="PTHR47926">
    <property type="entry name" value="PENTATRICOPEPTIDE REPEAT-CONTAINING PROTEIN"/>
    <property type="match status" value="1"/>
</dbReference>
<reference evidence="3 4" key="1">
    <citation type="submission" date="2020-06" db="EMBL/GenBank/DDBJ databases">
        <title>Transcriptomic and genomic resources for Thalictrum thalictroides and T. hernandezii: Facilitating candidate gene discovery in an emerging model plant lineage.</title>
        <authorList>
            <person name="Arias T."/>
            <person name="Riano-Pachon D.M."/>
            <person name="Di Stilio V.S."/>
        </authorList>
    </citation>
    <scope>NUCLEOTIDE SEQUENCE [LARGE SCALE GENOMIC DNA]</scope>
    <source>
        <strain evidence="4">cv. WT478/WT964</strain>
        <tissue evidence="3">Leaves</tissue>
    </source>
</reference>
<dbReference type="InterPro" id="IPR002885">
    <property type="entry name" value="PPR_rpt"/>
</dbReference>
<gene>
    <name evidence="3" type="ORF">FRX31_027100</name>
</gene>
<accession>A0A7J6VFE3</accession>
<feature type="repeat" description="PPR" evidence="2">
    <location>
        <begin position="490"/>
        <end position="520"/>
    </location>
</feature>
<dbReference type="EMBL" id="JABWDY010033582">
    <property type="protein sequence ID" value="KAF5183318.1"/>
    <property type="molecule type" value="Genomic_DNA"/>
</dbReference>
<dbReference type="FunFam" id="1.25.40.10:FF:000285">
    <property type="entry name" value="Pentatricopeptide repeat-containing protein, chloroplastic"/>
    <property type="match status" value="1"/>
</dbReference>
<comment type="caution">
    <text evidence="3">The sequence shown here is derived from an EMBL/GenBank/DDBJ whole genome shotgun (WGS) entry which is preliminary data.</text>
</comment>
<dbReference type="PANTHER" id="PTHR47926:SF452">
    <property type="entry name" value="PENTATRICOPEPTIDE REPEAT-CONTAINING PROTEIN"/>
    <property type="match status" value="1"/>
</dbReference>
<keyword evidence="4" id="KW-1185">Reference proteome</keyword>
<organism evidence="3 4">
    <name type="scientific">Thalictrum thalictroides</name>
    <name type="common">Rue-anemone</name>
    <name type="synonym">Anemone thalictroides</name>
    <dbReference type="NCBI Taxonomy" id="46969"/>
    <lineage>
        <taxon>Eukaryota</taxon>
        <taxon>Viridiplantae</taxon>
        <taxon>Streptophyta</taxon>
        <taxon>Embryophyta</taxon>
        <taxon>Tracheophyta</taxon>
        <taxon>Spermatophyta</taxon>
        <taxon>Magnoliopsida</taxon>
        <taxon>Ranunculales</taxon>
        <taxon>Ranunculaceae</taxon>
        <taxon>Thalictroideae</taxon>
        <taxon>Thalictrum</taxon>
    </lineage>
</organism>
<feature type="repeat" description="PPR" evidence="2">
    <location>
        <begin position="246"/>
        <end position="280"/>
    </location>
</feature>
<dbReference type="NCBIfam" id="TIGR00756">
    <property type="entry name" value="PPR"/>
    <property type="match status" value="6"/>
</dbReference>
<evidence type="ECO:0000256" key="1">
    <source>
        <dbReference type="ARBA" id="ARBA00022737"/>
    </source>
</evidence>
<dbReference type="GO" id="GO:0003723">
    <property type="term" value="F:RNA binding"/>
    <property type="evidence" value="ECO:0007669"/>
    <property type="project" value="InterPro"/>
</dbReference>
<feature type="repeat" description="PPR" evidence="2">
    <location>
        <begin position="137"/>
        <end position="167"/>
    </location>
</feature>
<feature type="repeat" description="PPR" evidence="2">
    <location>
        <begin position="103"/>
        <end position="133"/>
    </location>
</feature>
<dbReference type="InterPro" id="IPR011990">
    <property type="entry name" value="TPR-like_helical_dom_sf"/>
</dbReference>
<dbReference type="InterPro" id="IPR046960">
    <property type="entry name" value="PPR_At4g14850-like_plant"/>
</dbReference>
<dbReference type="AlphaFoldDB" id="A0A7J6VFE3"/>
<dbReference type="PROSITE" id="PS51375">
    <property type="entry name" value="PPR"/>
    <property type="match status" value="5"/>
</dbReference>
<evidence type="ECO:0000313" key="3">
    <source>
        <dbReference type="EMBL" id="KAF5183318.1"/>
    </source>
</evidence>
<dbReference type="Pfam" id="PF13041">
    <property type="entry name" value="PPR_2"/>
    <property type="match status" value="3"/>
</dbReference>
<keyword evidence="1" id="KW-0677">Repeat</keyword>
<dbReference type="InterPro" id="IPR046848">
    <property type="entry name" value="E_motif"/>
</dbReference>
<dbReference type="Pfam" id="PF01535">
    <property type="entry name" value="PPR"/>
    <property type="match status" value="3"/>
</dbReference>